<dbReference type="InterPro" id="IPR011397">
    <property type="entry name" value="YhfC"/>
</dbReference>
<name>X0ZET4_9ZZZZ</name>
<keyword evidence="1" id="KW-0472">Membrane</keyword>
<dbReference type="Pfam" id="PF10086">
    <property type="entry name" value="YhfC"/>
    <property type="match status" value="1"/>
</dbReference>
<proteinExistence type="predicted"/>
<dbReference type="AlphaFoldDB" id="X0ZET4"/>
<feature type="transmembrane region" description="Helical" evidence="1">
    <location>
        <begin position="75"/>
        <end position="99"/>
    </location>
</feature>
<sequence length="254" mass="28633">MNPLFLLSGIGMIIVALASIIYWKKKSKIAFRFFLLGAIAWIIAVALKTAWAVSLNKPILNFLESKLPANLSGPLSWSYIGLLTGIFECGIVLGFIYLLKGLKEVNWKESVGFGIGFGAFEALLLGIASFVVTLLAILIPEQLPKELLEGLPQLQSLWVIPAPIIERISALFIHIFSVVLILYAFKTKEWKWFWLSFWYKTAVDSVAGYVHLAYGVEKLKVMGLWILELIILLFAIVGLWGLINVHKKWKNYNY</sequence>
<protein>
    <recommendedName>
        <fullName evidence="3">YhfC family intramembrane metalloprotease</fullName>
    </recommendedName>
</protein>
<comment type="caution">
    <text evidence="2">The sequence shown here is derived from an EMBL/GenBank/DDBJ whole genome shotgun (WGS) entry which is preliminary data.</text>
</comment>
<accession>X0ZET4</accession>
<evidence type="ECO:0000256" key="1">
    <source>
        <dbReference type="SAM" id="Phobius"/>
    </source>
</evidence>
<organism evidence="2">
    <name type="scientific">marine sediment metagenome</name>
    <dbReference type="NCBI Taxonomy" id="412755"/>
    <lineage>
        <taxon>unclassified sequences</taxon>
        <taxon>metagenomes</taxon>
        <taxon>ecological metagenomes</taxon>
    </lineage>
</organism>
<feature type="transmembrane region" description="Helical" evidence="1">
    <location>
        <begin position="6"/>
        <end position="23"/>
    </location>
</feature>
<keyword evidence="1" id="KW-0812">Transmembrane</keyword>
<feature type="transmembrane region" description="Helical" evidence="1">
    <location>
        <begin position="111"/>
        <end position="139"/>
    </location>
</feature>
<reference evidence="2" key="1">
    <citation type="journal article" date="2014" name="Front. Microbiol.">
        <title>High frequency of phylogenetically diverse reductive dehalogenase-homologous genes in deep subseafloor sedimentary metagenomes.</title>
        <authorList>
            <person name="Kawai M."/>
            <person name="Futagami T."/>
            <person name="Toyoda A."/>
            <person name="Takaki Y."/>
            <person name="Nishi S."/>
            <person name="Hori S."/>
            <person name="Arai W."/>
            <person name="Tsubouchi T."/>
            <person name="Morono Y."/>
            <person name="Uchiyama I."/>
            <person name="Ito T."/>
            <person name="Fujiyama A."/>
            <person name="Inagaki F."/>
            <person name="Takami H."/>
        </authorList>
    </citation>
    <scope>NUCLEOTIDE SEQUENCE</scope>
    <source>
        <strain evidence="2">Expedition CK06-06</strain>
    </source>
</reference>
<keyword evidence="1" id="KW-1133">Transmembrane helix</keyword>
<gene>
    <name evidence="2" type="ORF">S01H4_01287</name>
</gene>
<feature type="transmembrane region" description="Helical" evidence="1">
    <location>
        <begin position="197"/>
        <end position="216"/>
    </location>
</feature>
<feature type="transmembrane region" description="Helical" evidence="1">
    <location>
        <begin position="30"/>
        <end position="55"/>
    </location>
</feature>
<evidence type="ECO:0000313" key="2">
    <source>
        <dbReference type="EMBL" id="GAG68145.1"/>
    </source>
</evidence>
<feature type="transmembrane region" description="Helical" evidence="1">
    <location>
        <begin position="159"/>
        <end position="185"/>
    </location>
</feature>
<feature type="transmembrane region" description="Helical" evidence="1">
    <location>
        <begin position="222"/>
        <end position="243"/>
    </location>
</feature>
<dbReference type="EMBL" id="BART01000227">
    <property type="protein sequence ID" value="GAG68145.1"/>
    <property type="molecule type" value="Genomic_DNA"/>
</dbReference>
<evidence type="ECO:0008006" key="3">
    <source>
        <dbReference type="Google" id="ProtNLM"/>
    </source>
</evidence>